<dbReference type="InterPro" id="IPR006175">
    <property type="entry name" value="YjgF/YER057c/UK114"/>
</dbReference>
<dbReference type="PANTHER" id="PTHR43857:SF1">
    <property type="entry name" value="YJGH FAMILY PROTEIN"/>
    <property type="match status" value="1"/>
</dbReference>
<reference evidence="1 2" key="1">
    <citation type="submission" date="2024-08" db="EMBL/GenBank/DDBJ databases">
        <authorList>
            <person name="Ishaq N."/>
        </authorList>
    </citation>
    <scope>NUCLEOTIDE SEQUENCE [LARGE SCALE GENOMIC DNA]</scope>
    <source>
        <strain evidence="1 2">DSM 18651</strain>
    </source>
</reference>
<evidence type="ECO:0000313" key="2">
    <source>
        <dbReference type="Proteomes" id="UP001569428"/>
    </source>
</evidence>
<organism evidence="1 2">
    <name type="scientific">Microbulbifer epialgicus</name>
    <dbReference type="NCBI Taxonomy" id="393907"/>
    <lineage>
        <taxon>Bacteria</taxon>
        <taxon>Pseudomonadati</taxon>
        <taxon>Pseudomonadota</taxon>
        <taxon>Gammaproteobacteria</taxon>
        <taxon>Cellvibrionales</taxon>
        <taxon>Microbulbiferaceae</taxon>
        <taxon>Microbulbifer</taxon>
    </lineage>
</organism>
<protein>
    <submittedName>
        <fullName evidence="1">RidA family protein</fullName>
        <ecNumber evidence="1">3.5.-.-</ecNumber>
    </submittedName>
</protein>
<name>A0ABV4NVS7_9GAMM</name>
<dbReference type="Gene3D" id="3.30.1330.40">
    <property type="entry name" value="RutC-like"/>
    <property type="match status" value="1"/>
</dbReference>
<dbReference type="RefSeq" id="WP_371837449.1">
    <property type="nucleotide sequence ID" value="NZ_JBGMEK010000003.1"/>
</dbReference>
<proteinExistence type="predicted"/>
<accession>A0ABV4NVS7</accession>
<dbReference type="EMBL" id="JBGMEK010000003">
    <property type="protein sequence ID" value="MFA0809833.1"/>
    <property type="molecule type" value="Genomic_DNA"/>
</dbReference>
<dbReference type="Pfam" id="PF01042">
    <property type="entry name" value="Ribonuc_L-PSP"/>
    <property type="match status" value="1"/>
</dbReference>
<dbReference type="Proteomes" id="UP001569428">
    <property type="component" value="Unassembled WGS sequence"/>
</dbReference>
<dbReference type="PANTHER" id="PTHR43857">
    <property type="entry name" value="BLR7761 PROTEIN"/>
    <property type="match status" value="1"/>
</dbReference>
<keyword evidence="1" id="KW-0378">Hydrolase</keyword>
<dbReference type="CDD" id="cd00448">
    <property type="entry name" value="YjgF_YER057c_UK114_family"/>
    <property type="match status" value="1"/>
</dbReference>
<sequence>MLNRRDYPFLPKAKGPMAHAVIHADSLYISGLTAMGTDAQAEDISKQLQEILSQLEKVLDHEGRTKSDLIKITIFVKEIDKLGIIREALFNFYDSDYPACSLVEISNLVHEDLKIEIEAIAAMS</sequence>
<dbReference type="GO" id="GO:0016787">
    <property type="term" value="F:hydrolase activity"/>
    <property type="evidence" value="ECO:0007669"/>
    <property type="project" value="UniProtKB-KW"/>
</dbReference>
<dbReference type="SUPFAM" id="SSF55298">
    <property type="entry name" value="YjgF-like"/>
    <property type="match status" value="1"/>
</dbReference>
<dbReference type="EC" id="3.5.-.-" evidence="1"/>
<keyword evidence="2" id="KW-1185">Reference proteome</keyword>
<gene>
    <name evidence="1" type="ORF">ACCI49_02780</name>
</gene>
<dbReference type="InterPro" id="IPR035959">
    <property type="entry name" value="RutC-like_sf"/>
</dbReference>
<evidence type="ECO:0000313" key="1">
    <source>
        <dbReference type="EMBL" id="MFA0809833.1"/>
    </source>
</evidence>
<comment type="caution">
    <text evidence="1">The sequence shown here is derived from an EMBL/GenBank/DDBJ whole genome shotgun (WGS) entry which is preliminary data.</text>
</comment>